<dbReference type="AlphaFoldDB" id="A0A6P1ZLS0"/>
<organism evidence="2 3">
    <name type="scientific">Oceanidesulfovibrio marinus</name>
    <dbReference type="NCBI Taxonomy" id="370038"/>
    <lineage>
        <taxon>Bacteria</taxon>
        <taxon>Pseudomonadati</taxon>
        <taxon>Thermodesulfobacteriota</taxon>
        <taxon>Desulfovibrionia</taxon>
        <taxon>Desulfovibrionales</taxon>
        <taxon>Desulfovibrionaceae</taxon>
        <taxon>Oceanidesulfovibrio</taxon>
    </lineage>
</organism>
<proteinExistence type="predicted"/>
<evidence type="ECO:0000313" key="2">
    <source>
        <dbReference type="EMBL" id="TVM36722.1"/>
    </source>
</evidence>
<dbReference type="Proteomes" id="UP000434052">
    <property type="component" value="Unassembled WGS sequence"/>
</dbReference>
<feature type="domain" description="Lcl C-terminal" evidence="1">
    <location>
        <begin position="224"/>
        <end position="336"/>
    </location>
</feature>
<sequence length="343" mass="37803">MDFQWVTPLATGLEQCHDTGGRGVPCDDSGQDAAYGLGLRVDGARFELDTAGEVVRDRLTGLYWTRDASQGGFPVSWREALEYIAQMNADSAHGRADWRLPNRRELRSLVNHGRRRPVLDEDHPFASVFQNWYWTSTTAAKEPGYAWRVHMAGGRMFYGRKDEGSMVWAVAGTSDILPKTGQSECFDDVGRVIECDGTGQDGALGMGVAWPEPRFTPHPDDENAVLDRLTGLLWRVNAHECGRLTTWKEALDVATQAGDSPAGPWRLPNINELESLVDCSAHDPALPAGHPFENPQEAYWSSTTSAFEPDWTFNLYLHKGAVGVGYKANAEFSCWLCAGPVAG</sequence>
<comment type="caution">
    <text evidence="2">The sequence shown here is derived from an EMBL/GenBank/DDBJ whole genome shotgun (WGS) entry which is preliminary data.</text>
</comment>
<dbReference type="InterPro" id="IPR011460">
    <property type="entry name" value="Lcl_C"/>
</dbReference>
<reference evidence="2 3" key="1">
    <citation type="submission" date="2018-06" db="EMBL/GenBank/DDBJ databases">
        <title>Complete genome of Desulfovibrio marinus P48SEP.</title>
        <authorList>
            <person name="Crispim J.S."/>
            <person name="Vidigal P.M.P."/>
            <person name="Silva L.C.F."/>
            <person name="Araujo L.C."/>
            <person name="Laguardia C.N."/>
            <person name="Dias R.S."/>
            <person name="Sousa M.P."/>
            <person name="Paula S.O."/>
            <person name="Silva C."/>
        </authorList>
    </citation>
    <scope>NUCLEOTIDE SEQUENCE [LARGE SCALE GENOMIC DNA]</scope>
    <source>
        <strain evidence="2 3">P48SEP</strain>
    </source>
</reference>
<gene>
    <name evidence="2" type="ORF">DQK91_02040</name>
</gene>
<evidence type="ECO:0000313" key="3">
    <source>
        <dbReference type="Proteomes" id="UP000434052"/>
    </source>
</evidence>
<name>A0A6P1ZLS0_9BACT</name>
<accession>A0A6P1ZLS0</accession>
<dbReference type="EMBL" id="QMIF01000001">
    <property type="protein sequence ID" value="TVM36722.1"/>
    <property type="molecule type" value="Genomic_DNA"/>
</dbReference>
<dbReference type="OrthoDB" id="9793251at2"/>
<dbReference type="PANTHER" id="PTHR35812:SF1">
    <property type="entry name" value="LIPOPROTEIN"/>
    <property type="match status" value="1"/>
</dbReference>
<feature type="domain" description="Lcl C-terminal" evidence="1">
    <location>
        <begin position="54"/>
        <end position="170"/>
    </location>
</feature>
<dbReference type="RefSeq" id="WP_144233773.1">
    <property type="nucleotide sequence ID" value="NZ_QMIF01000001.1"/>
</dbReference>
<dbReference type="PANTHER" id="PTHR35812">
    <property type="entry name" value="LIPOPROTEIN"/>
    <property type="match status" value="1"/>
</dbReference>
<dbReference type="Pfam" id="PF07603">
    <property type="entry name" value="Lcl_C"/>
    <property type="match status" value="2"/>
</dbReference>
<protein>
    <submittedName>
        <fullName evidence="2">DUF1566 domain-containing protein</fullName>
    </submittedName>
</protein>
<evidence type="ECO:0000259" key="1">
    <source>
        <dbReference type="Pfam" id="PF07603"/>
    </source>
</evidence>